<feature type="compositionally biased region" description="Polar residues" evidence="6">
    <location>
        <begin position="86"/>
        <end position="98"/>
    </location>
</feature>
<sequence>MAMFNLCTRLTAGLAELYRSIEPLSSSPSPPALPCLPVSPTPTALVSKPRAPALRDGASSDSDDDVEDTINLVPIGLDRTIPSPVSQTWDSARDVSQSTPTITITPPKGCLPVPKTPLAASNLVAHRYRMESPLGQGTFGSIFLATDTYYQPWYIRHVTLKFIAAEHETMARTEYKRLRWINSQDPDNTVPILRAHHAFYTDKGDYCLVMDCLMGGQVTLNPILDPFPTTSNSAIKLNAHYHEQMRLMAVRKIAAQMLSALALLNRLRLAHTDLKPENILRESSNSLAVKLIDFGNVVAYEDFELYYHDFEIQTVAYRAPE</sequence>
<proteinExistence type="predicted"/>
<dbReference type="PANTHER" id="PTHR24058">
    <property type="entry name" value="DUAL SPECIFICITY PROTEIN KINASE"/>
    <property type="match status" value="1"/>
</dbReference>
<dbReference type="PROSITE" id="PS50011">
    <property type="entry name" value="PROTEIN_KINASE_DOM"/>
    <property type="match status" value="1"/>
</dbReference>
<evidence type="ECO:0000313" key="8">
    <source>
        <dbReference type="EMBL" id="KAJ1974320.1"/>
    </source>
</evidence>
<dbReference type="GO" id="GO:0005524">
    <property type="term" value="F:ATP binding"/>
    <property type="evidence" value="ECO:0007669"/>
    <property type="project" value="UniProtKB-KW"/>
</dbReference>
<dbReference type="OrthoDB" id="9332038at2759"/>
<feature type="domain" description="Protein kinase" evidence="7">
    <location>
        <begin position="128"/>
        <end position="321"/>
    </location>
</feature>
<organism evidence="8 9">
    <name type="scientific">Dimargaris verticillata</name>
    <dbReference type="NCBI Taxonomy" id="2761393"/>
    <lineage>
        <taxon>Eukaryota</taxon>
        <taxon>Fungi</taxon>
        <taxon>Fungi incertae sedis</taxon>
        <taxon>Zoopagomycota</taxon>
        <taxon>Kickxellomycotina</taxon>
        <taxon>Dimargaritomycetes</taxon>
        <taxon>Dimargaritales</taxon>
        <taxon>Dimargaritaceae</taxon>
        <taxon>Dimargaris</taxon>
    </lineage>
</organism>
<protein>
    <recommendedName>
        <fullName evidence="7">Protein kinase domain-containing protein</fullName>
    </recommendedName>
</protein>
<evidence type="ECO:0000256" key="6">
    <source>
        <dbReference type="SAM" id="MobiDB-lite"/>
    </source>
</evidence>
<evidence type="ECO:0000313" key="9">
    <source>
        <dbReference type="Proteomes" id="UP001151582"/>
    </source>
</evidence>
<evidence type="ECO:0000256" key="3">
    <source>
        <dbReference type="ARBA" id="ARBA00022741"/>
    </source>
</evidence>
<keyword evidence="5" id="KW-0067">ATP-binding</keyword>
<evidence type="ECO:0000256" key="5">
    <source>
        <dbReference type="ARBA" id="ARBA00022840"/>
    </source>
</evidence>
<feature type="non-terminal residue" evidence="8">
    <location>
        <position position="1"/>
    </location>
</feature>
<reference evidence="8" key="1">
    <citation type="submission" date="2022-07" db="EMBL/GenBank/DDBJ databases">
        <title>Phylogenomic reconstructions and comparative analyses of Kickxellomycotina fungi.</title>
        <authorList>
            <person name="Reynolds N.K."/>
            <person name="Stajich J.E."/>
            <person name="Barry K."/>
            <person name="Grigoriev I.V."/>
            <person name="Crous P."/>
            <person name="Smith M.E."/>
        </authorList>
    </citation>
    <scope>NUCLEOTIDE SEQUENCE</scope>
    <source>
        <strain evidence="8">RSA 567</strain>
    </source>
</reference>
<name>A0A9W8B3J9_9FUNG</name>
<comment type="caution">
    <text evidence="8">The sequence shown here is derived from an EMBL/GenBank/DDBJ whole genome shotgun (WGS) entry which is preliminary data.</text>
</comment>
<dbReference type="GO" id="GO:0004674">
    <property type="term" value="F:protein serine/threonine kinase activity"/>
    <property type="evidence" value="ECO:0007669"/>
    <property type="project" value="UniProtKB-KW"/>
</dbReference>
<dbReference type="Pfam" id="PF00069">
    <property type="entry name" value="Pkinase"/>
    <property type="match status" value="1"/>
</dbReference>
<feature type="region of interest" description="Disordered" evidence="6">
    <location>
        <begin position="86"/>
        <end position="108"/>
    </location>
</feature>
<keyword evidence="1" id="KW-0723">Serine/threonine-protein kinase</keyword>
<dbReference type="SUPFAM" id="SSF56112">
    <property type="entry name" value="Protein kinase-like (PK-like)"/>
    <property type="match status" value="1"/>
</dbReference>
<dbReference type="Gene3D" id="1.10.510.10">
    <property type="entry name" value="Transferase(Phosphotransferase) domain 1"/>
    <property type="match status" value="1"/>
</dbReference>
<keyword evidence="9" id="KW-1185">Reference proteome</keyword>
<keyword evidence="4" id="KW-0418">Kinase</keyword>
<evidence type="ECO:0000256" key="1">
    <source>
        <dbReference type="ARBA" id="ARBA00022527"/>
    </source>
</evidence>
<dbReference type="InterPro" id="IPR050494">
    <property type="entry name" value="Ser_Thr_dual-spec_kinase"/>
</dbReference>
<dbReference type="PANTHER" id="PTHR24058:SF28">
    <property type="entry name" value="SERINE_THREONINE-PROTEIN KINASE MINIBRAIN"/>
    <property type="match status" value="1"/>
</dbReference>
<dbReference type="EMBL" id="JANBQB010000670">
    <property type="protein sequence ID" value="KAJ1974320.1"/>
    <property type="molecule type" value="Genomic_DNA"/>
</dbReference>
<evidence type="ECO:0000256" key="4">
    <source>
        <dbReference type="ARBA" id="ARBA00022777"/>
    </source>
</evidence>
<keyword evidence="3" id="KW-0547">Nucleotide-binding</keyword>
<dbReference type="SMART" id="SM00220">
    <property type="entry name" value="S_TKc"/>
    <property type="match status" value="1"/>
</dbReference>
<dbReference type="InterPro" id="IPR000719">
    <property type="entry name" value="Prot_kinase_dom"/>
</dbReference>
<dbReference type="AlphaFoldDB" id="A0A9W8B3J9"/>
<gene>
    <name evidence="8" type="ORF">H4R34_004760</name>
</gene>
<dbReference type="InterPro" id="IPR011009">
    <property type="entry name" value="Kinase-like_dom_sf"/>
</dbReference>
<accession>A0A9W8B3J9</accession>
<keyword evidence="2" id="KW-0808">Transferase</keyword>
<feature type="region of interest" description="Disordered" evidence="6">
    <location>
        <begin position="44"/>
        <end position="67"/>
    </location>
</feature>
<dbReference type="Proteomes" id="UP001151582">
    <property type="component" value="Unassembled WGS sequence"/>
</dbReference>
<evidence type="ECO:0000256" key="2">
    <source>
        <dbReference type="ARBA" id="ARBA00022679"/>
    </source>
</evidence>
<evidence type="ECO:0000259" key="7">
    <source>
        <dbReference type="PROSITE" id="PS50011"/>
    </source>
</evidence>